<dbReference type="Proteomes" id="UP001187315">
    <property type="component" value="Unassembled WGS sequence"/>
</dbReference>
<proteinExistence type="predicted"/>
<organism evidence="1 2">
    <name type="scientific">Tachysurus vachellii</name>
    <name type="common">Darkbarbel catfish</name>
    <name type="synonym">Pelteobagrus vachellii</name>
    <dbReference type="NCBI Taxonomy" id="175792"/>
    <lineage>
        <taxon>Eukaryota</taxon>
        <taxon>Metazoa</taxon>
        <taxon>Chordata</taxon>
        <taxon>Craniata</taxon>
        <taxon>Vertebrata</taxon>
        <taxon>Euteleostomi</taxon>
        <taxon>Actinopterygii</taxon>
        <taxon>Neopterygii</taxon>
        <taxon>Teleostei</taxon>
        <taxon>Ostariophysi</taxon>
        <taxon>Siluriformes</taxon>
        <taxon>Bagridae</taxon>
        <taxon>Tachysurus</taxon>
    </lineage>
</organism>
<accession>A0AA88SEL9</accession>
<dbReference type="AlphaFoldDB" id="A0AA88SEL9"/>
<evidence type="ECO:0000313" key="1">
    <source>
        <dbReference type="EMBL" id="KAK2836531.1"/>
    </source>
</evidence>
<comment type="caution">
    <text evidence="1">The sequence shown here is derived from an EMBL/GenBank/DDBJ whole genome shotgun (WGS) entry which is preliminary data.</text>
</comment>
<reference evidence="1" key="1">
    <citation type="submission" date="2023-08" db="EMBL/GenBank/DDBJ databases">
        <title>Pelteobagrus vachellii genome.</title>
        <authorList>
            <person name="Liu H."/>
        </authorList>
    </citation>
    <scope>NUCLEOTIDE SEQUENCE</scope>
    <source>
        <strain evidence="1">PRFRI_2022a</strain>
        <tissue evidence="1">Muscle</tissue>
    </source>
</reference>
<dbReference type="EMBL" id="JAVHJS010000014">
    <property type="protein sequence ID" value="KAK2836531.1"/>
    <property type="molecule type" value="Genomic_DNA"/>
</dbReference>
<keyword evidence="2" id="KW-1185">Reference proteome</keyword>
<sequence length="84" mass="9041">MGLEVFLRPSIAALIECRSCASQSDATSKESREGRFMGKADQFCCACASCEVNLSLETHSSQSRAAVLTALLSEKFSMSLLSRS</sequence>
<protein>
    <submittedName>
        <fullName evidence="1">Uncharacterized protein</fullName>
    </submittedName>
</protein>
<evidence type="ECO:0000313" key="2">
    <source>
        <dbReference type="Proteomes" id="UP001187315"/>
    </source>
</evidence>
<gene>
    <name evidence="1" type="ORF">Q7C36_014400</name>
</gene>
<name>A0AA88SEL9_TACVA</name>